<evidence type="ECO:0000313" key="4">
    <source>
        <dbReference type="Proteomes" id="UP001605036"/>
    </source>
</evidence>
<feature type="region of interest" description="Disordered" evidence="1">
    <location>
        <begin position="178"/>
        <end position="200"/>
    </location>
</feature>
<feature type="region of interest" description="Disordered" evidence="1">
    <location>
        <begin position="662"/>
        <end position="738"/>
    </location>
</feature>
<evidence type="ECO:0000313" key="3">
    <source>
        <dbReference type="EMBL" id="KAL2642552.1"/>
    </source>
</evidence>
<proteinExistence type="predicted"/>
<sequence>MGRLKVENWFRVMRGSEKSVAGRKGSVATGITTACGNLPGVSSSATEIVNLLARGIAASSTQGIVPLHSRGGMADTAFQSASNTPRGVTSAFQGALNPPRQRFYVELKDGEANVVSWKKLLKDALKDAPPIVSEAPAGANPALEARIAPDRAGPVQEPLPPPPSRFSSVIEKIERLYQGGGSDDEESDVSPDDSQYDTEDDFIDDSELNEYFSVEKAKTKHTGFFVNRGKLEKINEVPAPAPAHVPRKRKWREMKTVAAEKIVEESAKKRLNTSIRLKDAARKSLVSQPVDGAPSSPPTLHRGSEQPKLKKRLKPIQDERDKSAEQHLAAPVEDDSEVLKVAKVEDTKREARKAPVSIVELSDDENEGEEVSKRAAVNESGMEDSPEKHVPRPQESDPAVEASADDSQSEDSARETKTPVITPKASSPTQKEASPGKRAGWPKGTVLERAIHDLEKGVAESFPFRGDKEEKMRAIEVAEAEGGKSKRMPREVKQKLAKVARLAARQGKISDELIDRLMTILGHVMRLRTLKRNLKAMVELGMTAKHEKDVRLLSMKREVTELVKSRVSHQAVVDPEQREGSSDDFQSTPGTSERGAVNGRYKWDHATEDRICDLYDQYVEGMDEHKGPQIRKLYLELAELWPEGWMDNHGIKNAVFRAKERQKKQNKLKMGEEKRRRKEALMSEKKHGDTVVERLATSSTQPFVPPPARAPASCKEKLTIKSSSKQRVHESSRRVDEDNRRLDEVAISRHVEEIRRLVVEEKRRAAEQRLEDRATKRTDDSGANRENGSHSSLYKEKQKIRLEDGLKVRRGEDLLSVKRKLPRKSYEGKIIEQSAKKSVKKEISDSYGGSSHNLLNSPLIRLKRKKLKPAEGKPYPSLRLSPPPASKAERYQNSNPSSSSRPLYTDRMSLREERLRELREDRSRESLDRPRETPDRHREVARWPAEASRVHKD</sequence>
<feature type="compositionally biased region" description="Polar residues" evidence="1">
    <location>
        <begin position="891"/>
        <end position="902"/>
    </location>
</feature>
<feature type="region of interest" description="Disordered" evidence="1">
    <location>
        <begin position="766"/>
        <end position="798"/>
    </location>
</feature>
<dbReference type="Pfam" id="PF08729">
    <property type="entry name" value="HUN"/>
    <property type="match status" value="1"/>
</dbReference>
<feature type="compositionally biased region" description="Basic and acidic residues" evidence="1">
    <location>
        <begin position="669"/>
        <end position="692"/>
    </location>
</feature>
<feature type="compositionally biased region" description="Acidic residues" evidence="1">
    <location>
        <begin position="182"/>
        <end position="200"/>
    </location>
</feature>
<feature type="compositionally biased region" description="Basic and acidic residues" evidence="1">
    <location>
        <begin position="908"/>
        <end position="941"/>
    </location>
</feature>
<protein>
    <recommendedName>
        <fullName evidence="2">Hpc2-related domain-containing protein</fullName>
    </recommendedName>
</protein>
<feature type="region of interest" description="Disordered" evidence="1">
    <location>
        <begin position="843"/>
        <end position="953"/>
    </location>
</feature>
<dbReference type="PANTHER" id="PTHR21669">
    <property type="entry name" value="CAPZ-INTERACTING PROTEIN AND RELATED PROTEINS"/>
    <property type="match status" value="1"/>
</dbReference>
<dbReference type="EMBL" id="JBHFFA010000002">
    <property type="protein sequence ID" value="KAL2642552.1"/>
    <property type="molecule type" value="Genomic_DNA"/>
</dbReference>
<comment type="caution">
    <text evidence="3">The sequence shown here is derived from an EMBL/GenBank/DDBJ whole genome shotgun (WGS) entry which is preliminary data.</text>
</comment>
<dbReference type="PANTHER" id="PTHR21669:SF28">
    <property type="entry name" value="YEMANUCLEIN"/>
    <property type="match status" value="1"/>
</dbReference>
<evidence type="ECO:0000259" key="2">
    <source>
        <dbReference type="Pfam" id="PF08729"/>
    </source>
</evidence>
<feature type="domain" description="Hpc2-related" evidence="2">
    <location>
        <begin position="183"/>
        <end position="232"/>
    </location>
</feature>
<organism evidence="3 4">
    <name type="scientific">Riccia fluitans</name>
    <dbReference type="NCBI Taxonomy" id="41844"/>
    <lineage>
        <taxon>Eukaryota</taxon>
        <taxon>Viridiplantae</taxon>
        <taxon>Streptophyta</taxon>
        <taxon>Embryophyta</taxon>
        <taxon>Marchantiophyta</taxon>
        <taxon>Marchantiopsida</taxon>
        <taxon>Marchantiidae</taxon>
        <taxon>Marchantiales</taxon>
        <taxon>Ricciaceae</taxon>
        <taxon>Riccia</taxon>
    </lineage>
</organism>
<accession>A0ABD1Z455</accession>
<feature type="compositionally biased region" description="Basic and acidic residues" evidence="1">
    <location>
        <begin position="337"/>
        <end position="353"/>
    </location>
</feature>
<reference evidence="3 4" key="1">
    <citation type="submission" date="2024-09" db="EMBL/GenBank/DDBJ databases">
        <title>Chromosome-scale assembly of Riccia fluitans.</title>
        <authorList>
            <person name="Paukszto L."/>
            <person name="Sawicki J."/>
            <person name="Karawczyk K."/>
            <person name="Piernik-Szablinska J."/>
            <person name="Szczecinska M."/>
            <person name="Mazdziarz M."/>
        </authorList>
    </citation>
    <scope>NUCLEOTIDE SEQUENCE [LARGE SCALE GENOMIC DNA]</scope>
    <source>
        <strain evidence="3">Rf_01</strain>
        <tissue evidence="3">Aerial parts of the thallus</tissue>
    </source>
</reference>
<gene>
    <name evidence="3" type="ORF">R1flu_010139</name>
</gene>
<feature type="compositionally biased region" description="Basic and acidic residues" evidence="1">
    <location>
        <begin position="385"/>
        <end position="395"/>
    </location>
</feature>
<evidence type="ECO:0000256" key="1">
    <source>
        <dbReference type="SAM" id="MobiDB-lite"/>
    </source>
</evidence>
<feature type="compositionally biased region" description="Polar residues" evidence="1">
    <location>
        <begin position="847"/>
        <end position="856"/>
    </location>
</feature>
<dbReference type="InterPro" id="IPR014840">
    <property type="entry name" value="HRD"/>
</dbReference>
<feature type="region of interest" description="Disordered" evidence="1">
    <location>
        <begin position="268"/>
        <end position="444"/>
    </location>
</feature>
<dbReference type="AlphaFoldDB" id="A0ABD1Z455"/>
<dbReference type="Proteomes" id="UP001605036">
    <property type="component" value="Unassembled WGS sequence"/>
</dbReference>
<dbReference type="PROSITE" id="PS51257">
    <property type="entry name" value="PROKAR_LIPOPROTEIN"/>
    <property type="match status" value="1"/>
</dbReference>
<feature type="compositionally biased region" description="Basic and acidic residues" evidence="1">
    <location>
        <begin position="727"/>
        <end position="738"/>
    </location>
</feature>
<feature type="compositionally biased region" description="Basic and acidic residues" evidence="1">
    <location>
        <begin position="315"/>
        <end position="325"/>
    </location>
</feature>
<keyword evidence="4" id="KW-1185">Reference proteome</keyword>
<feature type="compositionally biased region" description="Basic and acidic residues" evidence="1">
    <location>
        <begin position="766"/>
        <end position="783"/>
    </location>
</feature>
<feature type="region of interest" description="Disordered" evidence="1">
    <location>
        <begin position="568"/>
        <end position="598"/>
    </location>
</feature>
<name>A0ABD1Z455_9MARC</name>